<name>A0A6J6D608_9ZZZZ</name>
<dbReference type="Gene3D" id="1.10.1760.20">
    <property type="match status" value="1"/>
</dbReference>
<keyword evidence="1" id="KW-1133">Transmembrane helix</keyword>
<feature type="transmembrane region" description="Helical" evidence="1">
    <location>
        <begin position="126"/>
        <end position="146"/>
    </location>
</feature>
<dbReference type="Pfam" id="PF02632">
    <property type="entry name" value="BioY"/>
    <property type="match status" value="1"/>
</dbReference>
<organism evidence="2">
    <name type="scientific">freshwater metagenome</name>
    <dbReference type="NCBI Taxonomy" id="449393"/>
    <lineage>
        <taxon>unclassified sequences</taxon>
        <taxon>metagenomes</taxon>
        <taxon>ecological metagenomes</taxon>
    </lineage>
</organism>
<accession>A0A6J6D608</accession>
<dbReference type="PANTHER" id="PTHR34295">
    <property type="entry name" value="BIOTIN TRANSPORTER BIOY"/>
    <property type="match status" value="1"/>
</dbReference>
<feature type="transmembrane region" description="Helical" evidence="1">
    <location>
        <begin position="98"/>
        <end position="114"/>
    </location>
</feature>
<dbReference type="EMBL" id="CAEZTB010000094">
    <property type="protein sequence ID" value="CAB4558209.1"/>
    <property type="molecule type" value="Genomic_DNA"/>
</dbReference>
<proteinExistence type="predicted"/>
<feature type="transmembrane region" description="Helical" evidence="1">
    <location>
        <begin position="44"/>
        <end position="65"/>
    </location>
</feature>
<keyword evidence="1" id="KW-0472">Membrane</keyword>
<feature type="transmembrane region" description="Helical" evidence="1">
    <location>
        <begin position="20"/>
        <end position="38"/>
    </location>
</feature>
<dbReference type="PANTHER" id="PTHR34295:SF1">
    <property type="entry name" value="BIOTIN TRANSPORTER BIOY"/>
    <property type="match status" value="1"/>
</dbReference>
<dbReference type="InterPro" id="IPR003784">
    <property type="entry name" value="BioY"/>
</dbReference>
<gene>
    <name evidence="2" type="ORF">UFOPK1581_00612</name>
</gene>
<feature type="transmembrane region" description="Helical" evidence="1">
    <location>
        <begin position="166"/>
        <end position="188"/>
    </location>
</feature>
<dbReference type="GO" id="GO:0005886">
    <property type="term" value="C:plasma membrane"/>
    <property type="evidence" value="ECO:0007669"/>
    <property type="project" value="InterPro"/>
</dbReference>
<evidence type="ECO:0000313" key="2">
    <source>
        <dbReference type="EMBL" id="CAB4558209.1"/>
    </source>
</evidence>
<dbReference type="AlphaFoldDB" id="A0A6J6D608"/>
<protein>
    <submittedName>
        <fullName evidence="2">Unannotated protein</fullName>
    </submittedName>
</protein>
<keyword evidence="1" id="KW-0812">Transmembrane</keyword>
<dbReference type="GO" id="GO:0015225">
    <property type="term" value="F:biotin transmembrane transporter activity"/>
    <property type="evidence" value="ECO:0007669"/>
    <property type="project" value="InterPro"/>
</dbReference>
<dbReference type="PIRSF" id="PIRSF016661">
    <property type="entry name" value="BioY"/>
    <property type="match status" value="1"/>
</dbReference>
<evidence type="ECO:0000256" key="1">
    <source>
        <dbReference type="SAM" id="Phobius"/>
    </source>
</evidence>
<reference evidence="2" key="1">
    <citation type="submission" date="2020-05" db="EMBL/GenBank/DDBJ databases">
        <authorList>
            <person name="Chiriac C."/>
            <person name="Salcher M."/>
            <person name="Ghai R."/>
            <person name="Kavagutti S V."/>
        </authorList>
    </citation>
    <scope>NUCLEOTIDE SEQUENCE</scope>
</reference>
<sequence>MTMQLSSRAALIDRVVPRSALNDAAFVLSGAVLTAYAAQLVVPMWPVPITAQTLAVLLVGSVLGATRGAISLIAYFSMGAVGLPVFSAATSLSFGPTFGYLVGFVAAAAVVGWLSERGWHKSVQGVLGSFAIANAVIYMFGLPWLAFALGNLGVANDLSSVAAAGLVPFIVGDVLKMILAAALLPLAWKFLGKKPK</sequence>